<evidence type="ECO:0000256" key="2">
    <source>
        <dbReference type="SAM" id="SignalP"/>
    </source>
</evidence>
<dbReference type="Proteomes" id="UP000717585">
    <property type="component" value="Unassembled WGS sequence"/>
</dbReference>
<dbReference type="EMBL" id="JAHDYR010000012">
    <property type="protein sequence ID" value="KAG9394895.1"/>
    <property type="molecule type" value="Genomic_DNA"/>
</dbReference>
<dbReference type="SUPFAM" id="SSF101908">
    <property type="entry name" value="Putative isomerase YbhE"/>
    <property type="match status" value="1"/>
</dbReference>
<organism evidence="3 4">
    <name type="scientific">Carpediemonas membranifera</name>
    <dbReference type="NCBI Taxonomy" id="201153"/>
    <lineage>
        <taxon>Eukaryota</taxon>
        <taxon>Metamonada</taxon>
        <taxon>Carpediemonas-like organisms</taxon>
        <taxon>Carpediemonas</taxon>
    </lineage>
</organism>
<reference evidence="3" key="1">
    <citation type="submission" date="2021-05" db="EMBL/GenBank/DDBJ databases">
        <title>A free-living protist that lacks canonical eukaryotic 1 DNA replication and segregation systems.</title>
        <authorList>
            <person name="Salas-Leiva D.E."/>
            <person name="Tromer E.C."/>
            <person name="Curtis B.A."/>
            <person name="Jerlstrom-Hultqvist J."/>
            <person name="Kolisko M."/>
            <person name="Yi Z."/>
            <person name="Salas-Leiva J.S."/>
            <person name="Gallot-Lavallee L."/>
            <person name="Kops G.J.P.L."/>
            <person name="Archibald J.M."/>
            <person name="Simpson A.G.B."/>
            <person name="Roger A.J."/>
        </authorList>
    </citation>
    <scope>NUCLEOTIDE SEQUENCE</scope>
    <source>
        <strain evidence="3">BICM</strain>
    </source>
</reference>
<keyword evidence="4" id="KW-1185">Reference proteome</keyword>
<dbReference type="AlphaFoldDB" id="A0A8J6AXG1"/>
<feature type="transmembrane region" description="Helical" evidence="1">
    <location>
        <begin position="393"/>
        <end position="426"/>
    </location>
</feature>
<proteinExistence type="predicted"/>
<accession>A0A8J6AXG1</accession>
<feature type="chain" id="PRO_5035248132" evidence="2">
    <location>
        <begin position="19"/>
        <end position="439"/>
    </location>
</feature>
<gene>
    <name evidence="3" type="ORF">J8273_0102</name>
</gene>
<dbReference type="PANTHER" id="PTHR36220:SF1">
    <property type="entry name" value="GAMMA TUBULIN COMPLEX COMPONENT C-TERMINAL DOMAIN-CONTAINING PROTEIN"/>
    <property type="match status" value="1"/>
</dbReference>
<keyword evidence="1" id="KW-0812">Transmembrane</keyword>
<evidence type="ECO:0000313" key="4">
    <source>
        <dbReference type="Proteomes" id="UP000717585"/>
    </source>
</evidence>
<keyword evidence="1" id="KW-0472">Membrane</keyword>
<name>A0A8J6AXG1_9EUKA</name>
<feature type="signal peptide" evidence="2">
    <location>
        <begin position="1"/>
        <end position="18"/>
    </location>
</feature>
<protein>
    <submittedName>
        <fullName evidence="3">Uncharacterized protein</fullName>
    </submittedName>
</protein>
<evidence type="ECO:0000256" key="1">
    <source>
        <dbReference type="SAM" id="Phobius"/>
    </source>
</evidence>
<keyword evidence="1" id="KW-1133">Transmembrane helix</keyword>
<evidence type="ECO:0000313" key="3">
    <source>
        <dbReference type="EMBL" id="KAG9394895.1"/>
    </source>
</evidence>
<comment type="caution">
    <text evidence="3">The sequence shown here is derived from an EMBL/GenBank/DDBJ whole genome shotgun (WGS) entry which is preliminary data.</text>
</comment>
<dbReference type="PANTHER" id="PTHR36220">
    <property type="entry name" value="UNNAMED PRODUCT"/>
    <property type="match status" value="1"/>
</dbReference>
<sequence length="439" mass="47019">MSAGNLWVLAAVIVCVAAGDVPIIRPPCTKLLIPNDTVTELQEKCFGAALQFTDDYLIVGSCSEAIHVFSNAGTVYLFPLDDLSSPITVRPPFPASNAAFGDVIAATNDFLFVKDNSLPNAAVSVFVFTLPDVRHTQTLSPTNQSATSIAASIEACGDLLIIGVPNTRQDAFTLGAAFLFRLDPETQRWKFSQRVRGNAENELFGMKVVIGNDCATFFAARFRDTTRRLTIHVFDLDPALGLFIHTDTLPTNFVDMAALGPALVMSECPDRIALMYQITRESGRWAIAHSVPPPASVIQDSFASALAIGVGPTVYFSAGSTEILRLRGGSWAALKSGMTQPGEQMGVAIAAHGHLVAVSSATNDGHSAVYLFAERADHGLVSRLVLWAIGHKAWAALWLFVGLTVCAAYTAASIVFAGSGTALLWAFSWKGRPTDYDYL</sequence>
<keyword evidence="2" id="KW-0732">Signal</keyword>